<evidence type="ECO:0000313" key="1">
    <source>
        <dbReference type="EMBL" id="CAD8129474.1"/>
    </source>
</evidence>
<reference evidence="1" key="1">
    <citation type="submission" date="2021-01" db="EMBL/GenBank/DDBJ databases">
        <authorList>
            <consortium name="Genoscope - CEA"/>
            <person name="William W."/>
        </authorList>
    </citation>
    <scope>NUCLEOTIDE SEQUENCE</scope>
</reference>
<dbReference type="AlphaFoldDB" id="A0A8S1RSV1"/>
<dbReference type="Proteomes" id="UP000692954">
    <property type="component" value="Unassembled WGS sequence"/>
</dbReference>
<protein>
    <submittedName>
        <fullName evidence="1">Uncharacterized protein</fullName>
    </submittedName>
</protein>
<organism evidence="1 2">
    <name type="scientific">Paramecium sonneborni</name>
    <dbReference type="NCBI Taxonomy" id="65129"/>
    <lineage>
        <taxon>Eukaryota</taxon>
        <taxon>Sar</taxon>
        <taxon>Alveolata</taxon>
        <taxon>Ciliophora</taxon>
        <taxon>Intramacronucleata</taxon>
        <taxon>Oligohymenophorea</taxon>
        <taxon>Peniculida</taxon>
        <taxon>Parameciidae</taxon>
        <taxon>Paramecium</taxon>
    </lineage>
</organism>
<sequence>MLRDQVKISNWKIQVHLYNFSSNLALEMTINQLSLVKYQQKGKLKLKNSVDFILLKAKGCSYSFTHKSIQEFQVSKYILSFLSSLNTQKLDSLYNKDRMNLSKDIYKEKLKSVENIKNILIYIVQLSCDNQFINASSNSIYLLNYLNIYPDYQILVNLIIKYKFIRFQFLFYRLKQLQIFKYQHKFMQFQLFQFNKCHLDNQEVKLVQYQPNGELIASVGADGIIKL</sequence>
<evidence type="ECO:0000313" key="2">
    <source>
        <dbReference type="Proteomes" id="UP000692954"/>
    </source>
</evidence>
<proteinExistence type="predicted"/>
<dbReference type="EMBL" id="CAJJDN010000225">
    <property type="protein sequence ID" value="CAD8129474.1"/>
    <property type="molecule type" value="Genomic_DNA"/>
</dbReference>
<keyword evidence="2" id="KW-1185">Reference proteome</keyword>
<name>A0A8S1RSV1_9CILI</name>
<gene>
    <name evidence="1" type="ORF">PSON_ATCC_30995.1.T2250007</name>
</gene>
<accession>A0A8S1RSV1</accession>
<comment type="caution">
    <text evidence="1">The sequence shown here is derived from an EMBL/GenBank/DDBJ whole genome shotgun (WGS) entry which is preliminary data.</text>
</comment>